<dbReference type="SUPFAM" id="SSF53448">
    <property type="entry name" value="Nucleotide-diphospho-sugar transferases"/>
    <property type="match status" value="1"/>
</dbReference>
<dbReference type="EMBL" id="QXED01000005">
    <property type="protein sequence ID" value="RIV21266.1"/>
    <property type="molecule type" value="Genomic_DNA"/>
</dbReference>
<proteinExistence type="predicted"/>
<organism evidence="1 2">
    <name type="scientific">Fibrisoma montanum</name>
    <dbReference type="NCBI Taxonomy" id="2305895"/>
    <lineage>
        <taxon>Bacteria</taxon>
        <taxon>Pseudomonadati</taxon>
        <taxon>Bacteroidota</taxon>
        <taxon>Cytophagia</taxon>
        <taxon>Cytophagales</taxon>
        <taxon>Spirosomataceae</taxon>
        <taxon>Fibrisoma</taxon>
    </lineage>
</organism>
<dbReference type="AlphaFoldDB" id="A0A418M654"/>
<dbReference type="Proteomes" id="UP000283523">
    <property type="component" value="Unassembled WGS sequence"/>
</dbReference>
<sequence>MKVAGFSFIRNAIKYDYPIVEAITSILPLCDEFLIAVGKSDDETLSLIKTISSDKIKIIHTIWDDNLREGGRVLAQETDKALAAISPDVDWAFYIQGDEVLHEKYIPVVKEAMHRYLTDANVEGLLFNYLHFYGSYNYIGDSRRWYRREIRVIRNSKDIFAYRDAQGFRKTGNKKLRVKLIDAYIYHYGWVKSLEKQRSKFGYFYRFWHRDDQMEAIKESGLNFKYENHIDSLAHFKDTHPAVMKDRIEKSGIAFTFDTNLKKYSPRVKILTSIENLTGYRIGEYKNYKLL</sequence>
<comment type="caution">
    <text evidence="1">The sequence shown here is derived from an EMBL/GenBank/DDBJ whole genome shotgun (WGS) entry which is preliminary data.</text>
</comment>
<dbReference type="OrthoDB" id="9815923at2"/>
<dbReference type="GO" id="GO:0016740">
    <property type="term" value="F:transferase activity"/>
    <property type="evidence" value="ECO:0007669"/>
    <property type="project" value="UniProtKB-KW"/>
</dbReference>
<evidence type="ECO:0000313" key="1">
    <source>
        <dbReference type="EMBL" id="RIV21266.1"/>
    </source>
</evidence>
<keyword evidence="2" id="KW-1185">Reference proteome</keyword>
<accession>A0A418M654</accession>
<evidence type="ECO:0000313" key="2">
    <source>
        <dbReference type="Proteomes" id="UP000283523"/>
    </source>
</evidence>
<keyword evidence="1" id="KW-0808">Transferase</keyword>
<protein>
    <submittedName>
        <fullName evidence="1">Glycosyltransferase family 2 protein</fullName>
    </submittedName>
</protein>
<gene>
    <name evidence="1" type="ORF">DYU11_17780</name>
</gene>
<reference evidence="1 2" key="1">
    <citation type="submission" date="2018-08" db="EMBL/GenBank/DDBJ databases">
        <title>Fibrisoma montanum sp. nov., isolated from Danxia mountain soil.</title>
        <authorList>
            <person name="Huang Y."/>
        </authorList>
    </citation>
    <scope>NUCLEOTIDE SEQUENCE [LARGE SCALE GENOMIC DNA]</scope>
    <source>
        <strain evidence="1 2">HYT19</strain>
    </source>
</reference>
<dbReference type="RefSeq" id="WP_119669060.1">
    <property type="nucleotide sequence ID" value="NZ_QXED01000005.1"/>
</dbReference>
<dbReference type="InterPro" id="IPR029044">
    <property type="entry name" value="Nucleotide-diphossugar_trans"/>
</dbReference>
<name>A0A418M654_9BACT</name>